<proteinExistence type="predicted"/>
<evidence type="ECO:0000313" key="1">
    <source>
        <dbReference type="EMBL" id="SKA04994.1"/>
    </source>
</evidence>
<dbReference type="AlphaFoldDB" id="A0A1T4QMR9"/>
<accession>A0A1T4QMR9</accession>
<protein>
    <submittedName>
        <fullName evidence="1">Bla regulator protein blaR1</fullName>
    </submittedName>
</protein>
<dbReference type="RefSeq" id="WP_175577337.1">
    <property type="nucleotide sequence ID" value="NZ_FUXM01000020.1"/>
</dbReference>
<keyword evidence="2" id="KW-1185">Reference proteome</keyword>
<dbReference type="Proteomes" id="UP000189933">
    <property type="component" value="Unassembled WGS sequence"/>
</dbReference>
<evidence type="ECO:0000313" key="2">
    <source>
        <dbReference type="Proteomes" id="UP000189933"/>
    </source>
</evidence>
<gene>
    <name evidence="1" type="ORF">SAMN02745885_01722</name>
</gene>
<sequence>MAEFFQGKKRMFLVTGALSLVVLCGLLLTNPLTKQVSVEIGDYTMQIPSEWKITVGEAELIFEKNNIPIGGVQIVGYEPDQPLFLPNHSETKWQEKIEGLFTKAVLVNLDLTQPAASGDTSVKNENHLYLLFPNIKIAYDIYAHTRYVIKSELVKIAKSFKKREETRKPKSIDKAVSIAIKNRGKNGYLEGEVATEGHLILDTEERNGKIIVYTISSFGYFGFENGIFTKISGSGAIPTVISFSKNEKGERLR</sequence>
<organism evidence="1 2">
    <name type="scientific">Carboxydocella sporoproducens DSM 16521</name>
    <dbReference type="NCBI Taxonomy" id="1121270"/>
    <lineage>
        <taxon>Bacteria</taxon>
        <taxon>Bacillati</taxon>
        <taxon>Bacillota</taxon>
        <taxon>Clostridia</taxon>
        <taxon>Eubacteriales</taxon>
        <taxon>Clostridiales Family XVI. Incertae Sedis</taxon>
        <taxon>Carboxydocella</taxon>
    </lineage>
</organism>
<reference evidence="2" key="1">
    <citation type="submission" date="2017-02" db="EMBL/GenBank/DDBJ databases">
        <authorList>
            <person name="Varghese N."/>
            <person name="Submissions S."/>
        </authorList>
    </citation>
    <scope>NUCLEOTIDE SEQUENCE [LARGE SCALE GENOMIC DNA]</scope>
    <source>
        <strain evidence="2">DSM 16521</strain>
    </source>
</reference>
<name>A0A1T4QMR9_9FIRM</name>
<dbReference type="EMBL" id="FUXM01000020">
    <property type="protein sequence ID" value="SKA04994.1"/>
    <property type="molecule type" value="Genomic_DNA"/>
</dbReference>